<name>A0A4Q7YY43_9BACT</name>
<protein>
    <submittedName>
        <fullName evidence="1">Uncharacterized protein</fullName>
    </submittedName>
</protein>
<organism evidence="1 2">
    <name type="scientific">Edaphobacter modestus</name>
    <dbReference type="NCBI Taxonomy" id="388466"/>
    <lineage>
        <taxon>Bacteria</taxon>
        <taxon>Pseudomonadati</taxon>
        <taxon>Acidobacteriota</taxon>
        <taxon>Terriglobia</taxon>
        <taxon>Terriglobales</taxon>
        <taxon>Acidobacteriaceae</taxon>
        <taxon>Edaphobacter</taxon>
    </lineage>
</organism>
<gene>
    <name evidence="1" type="ORF">BDD14_3572</name>
</gene>
<evidence type="ECO:0000313" key="1">
    <source>
        <dbReference type="EMBL" id="RZU42029.1"/>
    </source>
</evidence>
<dbReference type="Proteomes" id="UP000292958">
    <property type="component" value="Unassembled WGS sequence"/>
</dbReference>
<reference evidence="1 2" key="1">
    <citation type="submission" date="2019-02" db="EMBL/GenBank/DDBJ databases">
        <title>Genomic Encyclopedia of Archaeal and Bacterial Type Strains, Phase II (KMG-II): from individual species to whole genera.</title>
        <authorList>
            <person name="Goeker M."/>
        </authorList>
    </citation>
    <scope>NUCLEOTIDE SEQUENCE [LARGE SCALE GENOMIC DNA]</scope>
    <source>
        <strain evidence="1 2">DSM 18101</strain>
    </source>
</reference>
<dbReference type="AlphaFoldDB" id="A0A4Q7YY43"/>
<sequence length="167" mass="18068">MRDGIVSTIFFLVLSFGNPGNGYSQKSSVSAPLASQNVASPGEFHVDGGCRIHDTIAGAQGIQPHSYRDRGICAVDTEHFSSRPETDIVNSQRKRVSVAIREHTFTFHNPTQEPTTFVLDQTVPRGWQVDSDPAPGKVSGTVATFLLSVDPGQTVSLHVGERNPPRN</sequence>
<keyword evidence="2" id="KW-1185">Reference proteome</keyword>
<dbReference type="RefSeq" id="WP_130419845.1">
    <property type="nucleotide sequence ID" value="NZ_SHKW01000001.1"/>
</dbReference>
<dbReference type="OrthoDB" id="122994at2"/>
<dbReference type="EMBL" id="SHKW01000001">
    <property type="protein sequence ID" value="RZU42029.1"/>
    <property type="molecule type" value="Genomic_DNA"/>
</dbReference>
<evidence type="ECO:0000313" key="2">
    <source>
        <dbReference type="Proteomes" id="UP000292958"/>
    </source>
</evidence>
<accession>A0A4Q7YY43</accession>
<comment type="caution">
    <text evidence="1">The sequence shown here is derived from an EMBL/GenBank/DDBJ whole genome shotgun (WGS) entry which is preliminary data.</text>
</comment>
<proteinExistence type="predicted"/>